<reference evidence="1 2" key="1">
    <citation type="submission" date="2020-03" db="EMBL/GenBank/DDBJ databases">
        <title>Characterization of ganglioside-mimicking enterococci.</title>
        <authorList>
            <person name="Patry R.T."/>
            <person name="Nothaft H."/>
            <person name="Bridger R."/>
            <person name="Shajahan A."/>
            <person name="Huynh S."/>
            <person name="Sanchez S."/>
            <person name="Azadi P."/>
            <person name="Cooper K."/>
            <person name="Miller W.G."/>
            <person name="Parker C.T."/>
            <person name="Wells L."/>
            <person name="Szymanski C.M."/>
        </authorList>
    </citation>
    <scope>NUCLEOTIDE SEQUENCE [LARGE SCALE GENOMIC DNA]</scope>
    <source>
        <strain evidence="1 2">EGM181</strain>
    </source>
</reference>
<accession>A0AAE7MMW3</accession>
<evidence type="ECO:0000313" key="1">
    <source>
        <dbReference type="EMBL" id="QOG26408.1"/>
    </source>
</evidence>
<organism evidence="1 2">
    <name type="scientific">Enterococcus gallinarum</name>
    <dbReference type="NCBI Taxonomy" id="1353"/>
    <lineage>
        <taxon>Bacteria</taxon>
        <taxon>Bacillati</taxon>
        <taxon>Bacillota</taxon>
        <taxon>Bacilli</taxon>
        <taxon>Lactobacillales</taxon>
        <taxon>Enterococcaceae</taxon>
        <taxon>Enterococcus</taxon>
    </lineage>
</organism>
<evidence type="ECO:0000313" key="2">
    <source>
        <dbReference type="Proteomes" id="UP000516696"/>
    </source>
</evidence>
<protein>
    <submittedName>
        <fullName evidence="1">DUF4867 family protein</fullName>
    </submittedName>
</protein>
<dbReference type="Proteomes" id="UP000516696">
    <property type="component" value="Chromosome"/>
</dbReference>
<gene>
    <name evidence="1" type="ORF">EGM181_03610</name>
</gene>
<proteinExistence type="predicted"/>
<dbReference type="EMBL" id="CP050485">
    <property type="protein sequence ID" value="QOG26408.1"/>
    <property type="molecule type" value="Genomic_DNA"/>
</dbReference>
<dbReference type="AlphaFoldDB" id="A0AAE7MMW3"/>
<sequence length="202" mass="22963">MKKINHRSFKYYGQVITNHNFSQMIDEIIEKNLISIPEFGNQYIASVPAIENLPEFDWIRKNIFGGLPIQFGSGAGHNKTITAVEFHQGSEVIVAVTDSILVVGHRYDIENNQYDASLMETFLLEKGSAIELYSTTLHYSPIETNNFGYQQAIALIKGTNTELQEKIDNPLVRVKNKFMLVHKSRKDKIIDGFLEGLIDDQL</sequence>
<dbReference type="RefSeq" id="WP_002333924.1">
    <property type="nucleotide sequence ID" value="NZ_CP050485.1"/>
</dbReference>
<dbReference type="InterPro" id="IPR032358">
    <property type="entry name" value="DUF4867"/>
</dbReference>
<dbReference type="Pfam" id="PF16161">
    <property type="entry name" value="DUF4867"/>
    <property type="match status" value="1"/>
</dbReference>
<name>A0AAE7MMW3_ENTGA</name>